<accession>A0A5N6VH20</accession>
<evidence type="ECO:0000259" key="6">
    <source>
        <dbReference type="PROSITE" id="PS50865"/>
    </source>
</evidence>
<keyword evidence="3" id="KW-0862">Zinc</keyword>
<keyword evidence="2 4" id="KW-0863">Zinc-finger</keyword>
<dbReference type="PANTHER" id="PTHR10237">
    <property type="entry name" value="DEFORMED EPIDERMAL AUTOREGULATORY FACTOR 1 HOMOLOG SUPPRESSIN"/>
    <property type="match status" value="1"/>
</dbReference>
<dbReference type="PROSITE" id="PS01360">
    <property type="entry name" value="ZF_MYND_1"/>
    <property type="match status" value="1"/>
</dbReference>
<dbReference type="EMBL" id="ML738398">
    <property type="protein sequence ID" value="KAE8307794.1"/>
    <property type="molecule type" value="Genomic_DNA"/>
</dbReference>
<dbReference type="GO" id="GO:0008270">
    <property type="term" value="F:zinc ion binding"/>
    <property type="evidence" value="ECO:0007669"/>
    <property type="project" value="UniProtKB-KW"/>
</dbReference>
<gene>
    <name evidence="7" type="ORF">BDV41DRAFT_582063</name>
</gene>
<evidence type="ECO:0000256" key="4">
    <source>
        <dbReference type="PROSITE-ProRule" id="PRU00134"/>
    </source>
</evidence>
<evidence type="ECO:0000313" key="7">
    <source>
        <dbReference type="EMBL" id="KAE8307794.1"/>
    </source>
</evidence>
<evidence type="ECO:0000256" key="2">
    <source>
        <dbReference type="ARBA" id="ARBA00022771"/>
    </source>
</evidence>
<evidence type="ECO:0000256" key="5">
    <source>
        <dbReference type="SAM" id="MobiDB-lite"/>
    </source>
</evidence>
<evidence type="ECO:0000256" key="3">
    <source>
        <dbReference type="ARBA" id="ARBA00022833"/>
    </source>
</evidence>
<dbReference type="Gene3D" id="6.10.140.2220">
    <property type="match status" value="1"/>
</dbReference>
<feature type="domain" description="MYND-type" evidence="6">
    <location>
        <begin position="58"/>
        <end position="99"/>
    </location>
</feature>
<evidence type="ECO:0000256" key="1">
    <source>
        <dbReference type="ARBA" id="ARBA00022723"/>
    </source>
</evidence>
<dbReference type="InterPro" id="IPR024119">
    <property type="entry name" value="TF_DEAF-1"/>
</dbReference>
<organism evidence="7 8">
    <name type="scientific">Aspergillus transmontanensis</name>
    <dbReference type="NCBI Taxonomy" id="1034304"/>
    <lineage>
        <taxon>Eukaryota</taxon>
        <taxon>Fungi</taxon>
        <taxon>Dikarya</taxon>
        <taxon>Ascomycota</taxon>
        <taxon>Pezizomycotina</taxon>
        <taxon>Eurotiomycetes</taxon>
        <taxon>Eurotiomycetidae</taxon>
        <taxon>Eurotiales</taxon>
        <taxon>Aspergillaceae</taxon>
        <taxon>Aspergillus</taxon>
        <taxon>Aspergillus subgen. Circumdati</taxon>
    </lineage>
</organism>
<dbReference type="GO" id="GO:0005634">
    <property type="term" value="C:nucleus"/>
    <property type="evidence" value="ECO:0007669"/>
    <property type="project" value="TreeGrafter"/>
</dbReference>
<feature type="region of interest" description="Disordered" evidence="5">
    <location>
        <begin position="13"/>
        <end position="42"/>
    </location>
</feature>
<protein>
    <recommendedName>
        <fullName evidence="6">MYND-type domain-containing protein</fullName>
    </recommendedName>
</protein>
<dbReference type="InterPro" id="IPR002893">
    <property type="entry name" value="Znf_MYND"/>
</dbReference>
<dbReference type="PANTHER" id="PTHR10237:SF14">
    <property type="entry name" value="MYND-TYPE DOMAIN-CONTAINING PROTEIN"/>
    <property type="match status" value="1"/>
</dbReference>
<reference evidence="8" key="1">
    <citation type="submission" date="2019-04" db="EMBL/GenBank/DDBJ databases">
        <title>Friends and foes A comparative genomics studyof 23 Aspergillus species from section Flavi.</title>
        <authorList>
            <consortium name="DOE Joint Genome Institute"/>
            <person name="Kjaerbolling I."/>
            <person name="Vesth T."/>
            <person name="Frisvad J.C."/>
            <person name="Nybo J.L."/>
            <person name="Theobald S."/>
            <person name="Kildgaard S."/>
            <person name="Isbrandt T."/>
            <person name="Kuo A."/>
            <person name="Sato A."/>
            <person name="Lyhne E.K."/>
            <person name="Kogle M.E."/>
            <person name="Wiebenga A."/>
            <person name="Kun R.S."/>
            <person name="Lubbers R.J."/>
            <person name="Makela M.R."/>
            <person name="Barry K."/>
            <person name="Chovatia M."/>
            <person name="Clum A."/>
            <person name="Daum C."/>
            <person name="Haridas S."/>
            <person name="He G."/>
            <person name="LaButti K."/>
            <person name="Lipzen A."/>
            <person name="Mondo S."/>
            <person name="Riley R."/>
            <person name="Salamov A."/>
            <person name="Simmons B.A."/>
            <person name="Magnuson J.K."/>
            <person name="Henrissat B."/>
            <person name="Mortensen U.H."/>
            <person name="Larsen T.O."/>
            <person name="Devries R.P."/>
            <person name="Grigoriev I.V."/>
            <person name="Machida M."/>
            <person name="Baker S.E."/>
            <person name="Andersen M.R."/>
        </authorList>
    </citation>
    <scope>NUCLEOTIDE SEQUENCE [LARGE SCALE GENOMIC DNA]</scope>
    <source>
        <strain evidence="8">CBS 130015</strain>
    </source>
</reference>
<dbReference type="GO" id="GO:0000981">
    <property type="term" value="F:DNA-binding transcription factor activity, RNA polymerase II-specific"/>
    <property type="evidence" value="ECO:0007669"/>
    <property type="project" value="TreeGrafter"/>
</dbReference>
<dbReference type="Pfam" id="PF01753">
    <property type="entry name" value="zf-MYND"/>
    <property type="match status" value="1"/>
</dbReference>
<proteinExistence type="predicted"/>
<name>A0A5N6VH20_9EURO</name>
<dbReference type="Proteomes" id="UP000325433">
    <property type="component" value="Unassembled WGS sequence"/>
</dbReference>
<dbReference type="AlphaFoldDB" id="A0A5N6VH20"/>
<dbReference type="PROSITE" id="PS50865">
    <property type="entry name" value="ZF_MYND_2"/>
    <property type="match status" value="1"/>
</dbReference>
<evidence type="ECO:0000313" key="8">
    <source>
        <dbReference type="Proteomes" id="UP000325433"/>
    </source>
</evidence>
<dbReference type="SUPFAM" id="SSF144232">
    <property type="entry name" value="HIT/MYND zinc finger-like"/>
    <property type="match status" value="1"/>
</dbReference>
<keyword evidence="8" id="KW-1185">Reference proteome</keyword>
<keyword evidence="1" id="KW-0479">Metal-binding</keyword>
<sequence length="286" mass="32864">MTRHCFAEAVTEEQSKQKKAVPSPALQPNSIALPSPRRTPRNTCLSPVTISDNTAAACKVCAKESSNDITLKKCAKCKTQWYCSRECQKADWKTHKKTCGKNADETFANTNSTNRSCPQNLEVFIEKPFHQLHSKRWLHDRPEKDVYKLLIDTYRMRMEDQYTIEGEVDEDSIYSGRPDSRDGFRRFLRLVEKKRGLLPPWWSPEKAKACVAYGLNKDNWSSLDCCAEKGDFVEHYGDPTFPMQMRMFGEQIYGRGPGGQPGFQMMQMMMQAEKGEIQTSLLNMHR</sequence>